<dbReference type="PANTHER" id="PTHR24291:SF146">
    <property type="entry name" value="CYTOCHROME P450"/>
    <property type="match status" value="1"/>
</dbReference>
<dbReference type="GO" id="GO:0004497">
    <property type="term" value="F:monooxygenase activity"/>
    <property type="evidence" value="ECO:0007669"/>
    <property type="project" value="UniProtKB-KW"/>
</dbReference>
<protein>
    <recommendedName>
        <fullName evidence="10">Cytochrome P450</fullName>
    </recommendedName>
</protein>
<keyword evidence="5 7" id="KW-0503">Monooxygenase</keyword>
<proteinExistence type="inferred from homology"/>
<dbReference type="InterPro" id="IPR050196">
    <property type="entry name" value="Cytochrome_P450_Monoox"/>
</dbReference>
<reference evidence="8" key="1">
    <citation type="submission" date="2023-10" db="EMBL/GenBank/DDBJ databases">
        <title>Genome assembly of Pristionchus species.</title>
        <authorList>
            <person name="Yoshida K."/>
            <person name="Sommer R.J."/>
        </authorList>
    </citation>
    <scope>NUCLEOTIDE SEQUENCE</scope>
    <source>
        <strain evidence="8">RS0144</strain>
    </source>
</reference>
<keyword evidence="3 6" id="KW-0349">Heme</keyword>
<comment type="cofactor">
    <cofactor evidence="1 6">
        <name>heme</name>
        <dbReference type="ChEBI" id="CHEBI:30413"/>
    </cofactor>
</comment>
<name>A0AAV5T7W6_9BILA</name>
<dbReference type="InterPro" id="IPR017972">
    <property type="entry name" value="Cyt_P450_CS"/>
</dbReference>
<dbReference type="EMBL" id="BTSX01000004">
    <property type="protein sequence ID" value="GMS91676.1"/>
    <property type="molecule type" value="Genomic_DNA"/>
</dbReference>
<dbReference type="InterPro" id="IPR001128">
    <property type="entry name" value="Cyt_P450"/>
</dbReference>
<organism evidence="8 9">
    <name type="scientific">Pristionchus entomophagus</name>
    <dbReference type="NCBI Taxonomy" id="358040"/>
    <lineage>
        <taxon>Eukaryota</taxon>
        <taxon>Metazoa</taxon>
        <taxon>Ecdysozoa</taxon>
        <taxon>Nematoda</taxon>
        <taxon>Chromadorea</taxon>
        <taxon>Rhabditida</taxon>
        <taxon>Rhabditina</taxon>
        <taxon>Diplogasteromorpha</taxon>
        <taxon>Diplogasteroidea</taxon>
        <taxon>Neodiplogasteridae</taxon>
        <taxon>Pristionchus</taxon>
    </lineage>
</organism>
<dbReference type="Proteomes" id="UP001432027">
    <property type="component" value="Unassembled WGS sequence"/>
</dbReference>
<evidence type="ECO:0000313" key="9">
    <source>
        <dbReference type="Proteomes" id="UP001432027"/>
    </source>
</evidence>
<dbReference type="Pfam" id="PF00067">
    <property type="entry name" value="p450"/>
    <property type="match status" value="1"/>
</dbReference>
<evidence type="ECO:0000256" key="7">
    <source>
        <dbReference type="RuleBase" id="RU000461"/>
    </source>
</evidence>
<dbReference type="GO" id="GO:0020037">
    <property type="term" value="F:heme binding"/>
    <property type="evidence" value="ECO:0007669"/>
    <property type="project" value="InterPro"/>
</dbReference>
<evidence type="ECO:0008006" key="10">
    <source>
        <dbReference type="Google" id="ProtNLM"/>
    </source>
</evidence>
<evidence type="ECO:0000256" key="1">
    <source>
        <dbReference type="ARBA" id="ARBA00001971"/>
    </source>
</evidence>
<dbReference type="Gene3D" id="1.10.630.10">
    <property type="entry name" value="Cytochrome P450"/>
    <property type="match status" value="1"/>
</dbReference>
<dbReference type="GO" id="GO:0005506">
    <property type="term" value="F:iron ion binding"/>
    <property type="evidence" value="ECO:0007669"/>
    <property type="project" value="InterPro"/>
</dbReference>
<dbReference type="SUPFAM" id="SSF48264">
    <property type="entry name" value="Cytochrome P450"/>
    <property type="match status" value="1"/>
</dbReference>
<dbReference type="PROSITE" id="PS00086">
    <property type="entry name" value="CYTOCHROME_P450"/>
    <property type="match status" value="1"/>
</dbReference>
<sequence length="219" mass="25481">MLLRQQAANHFTDEDIREEVDTFMFEGHDTTGSAMGFTIWFLGQYPECQKLLHEEIDSVFGDDPMRDPTEADLRRLPLLERCIKESLRLMPSVPFFARVLSHDLEVDGVTLPKNLAVAVSPWISHRDPEHWERPEDFYPDHFLPEKVAVRDPYAYVPFSAGPRNCVGQKFAIAEEKTVLSWFFRRYSVESAEPFPGNRILPELIMKPVDGFPVRLFRRR</sequence>
<accession>A0AAV5T7W6</accession>
<comment type="similarity">
    <text evidence="2 7">Belongs to the cytochrome P450 family.</text>
</comment>
<dbReference type="InterPro" id="IPR036396">
    <property type="entry name" value="Cyt_P450_sf"/>
</dbReference>
<evidence type="ECO:0000256" key="4">
    <source>
        <dbReference type="ARBA" id="ARBA00023004"/>
    </source>
</evidence>
<keyword evidence="6 7" id="KW-0479">Metal-binding</keyword>
<dbReference type="GO" id="GO:0016705">
    <property type="term" value="F:oxidoreductase activity, acting on paired donors, with incorporation or reduction of molecular oxygen"/>
    <property type="evidence" value="ECO:0007669"/>
    <property type="project" value="InterPro"/>
</dbReference>
<keyword evidence="9" id="KW-1185">Reference proteome</keyword>
<dbReference type="InterPro" id="IPR002401">
    <property type="entry name" value="Cyt_P450_E_grp-I"/>
</dbReference>
<gene>
    <name evidence="8" type="ORF">PENTCL1PPCAC_13851</name>
</gene>
<keyword evidence="4 6" id="KW-0408">Iron</keyword>
<evidence type="ECO:0000256" key="2">
    <source>
        <dbReference type="ARBA" id="ARBA00010617"/>
    </source>
</evidence>
<evidence type="ECO:0000313" key="8">
    <source>
        <dbReference type="EMBL" id="GMS91676.1"/>
    </source>
</evidence>
<dbReference type="PANTHER" id="PTHR24291">
    <property type="entry name" value="CYTOCHROME P450 FAMILY 4"/>
    <property type="match status" value="1"/>
</dbReference>
<dbReference type="PRINTS" id="PR00463">
    <property type="entry name" value="EP450I"/>
</dbReference>
<evidence type="ECO:0000256" key="6">
    <source>
        <dbReference type="PIRSR" id="PIRSR602401-1"/>
    </source>
</evidence>
<evidence type="ECO:0000256" key="3">
    <source>
        <dbReference type="ARBA" id="ARBA00022617"/>
    </source>
</evidence>
<dbReference type="PRINTS" id="PR00385">
    <property type="entry name" value="P450"/>
</dbReference>
<evidence type="ECO:0000256" key="5">
    <source>
        <dbReference type="ARBA" id="ARBA00023033"/>
    </source>
</evidence>
<feature type="binding site" description="axial binding residue" evidence="6">
    <location>
        <position position="165"/>
    </location>
    <ligand>
        <name>heme</name>
        <dbReference type="ChEBI" id="CHEBI:30413"/>
    </ligand>
    <ligandPart>
        <name>Fe</name>
        <dbReference type="ChEBI" id="CHEBI:18248"/>
    </ligandPart>
</feature>
<keyword evidence="7" id="KW-0560">Oxidoreductase</keyword>
<dbReference type="AlphaFoldDB" id="A0AAV5T7W6"/>
<comment type="caution">
    <text evidence="8">The sequence shown here is derived from an EMBL/GenBank/DDBJ whole genome shotgun (WGS) entry which is preliminary data.</text>
</comment>